<evidence type="ECO:0000256" key="1">
    <source>
        <dbReference type="ARBA" id="ARBA00022603"/>
    </source>
</evidence>
<protein>
    <submittedName>
        <fullName evidence="6">Class I SAM-dependent methyltransferase</fullName>
    </submittedName>
</protein>
<evidence type="ECO:0000256" key="3">
    <source>
        <dbReference type="ARBA" id="ARBA00022691"/>
    </source>
</evidence>
<dbReference type="InterPro" id="IPR036390">
    <property type="entry name" value="WH_DNA-bd_sf"/>
</dbReference>
<evidence type="ECO:0000313" key="6">
    <source>
        <dbReference type="EMBL" id="GAA3570787.1"/>
    </source>
</evidence>
<dbReference type="PANTHER" id="PTHR43712:SF2">
    <property type="entry name" value="O-METHYLTRANSFERASE CICE"/>
    <property type="match status" value="1"/>
</dbReference>
<dbReference type="Proteomes" id="UP001500689">
    <property type="component" value="Unassembled WGS sequence"/>
</dbReference>
<dbReference type="PROSITE" id="PS51683">
    <property type="entry name" value="SAM_OMT_II"/>
    <property type="match status" value="1"/>
</dbReference>
<reference evidence="7" key="1">
    <citation type="journal article" date="2019" name="Int. J. Syst. Evol. Microbiol.">
        <title>The Global Catalogue of Microorganisms (GCM) 10K type strain sequencing project: providing services to taxonomists for standard genome sequencing and annotation.</title>
        <authorList>
            <consortium name="The Broad Institute Genomics Platform"/>
            <consortium name="The Broad Institute Genome Sequencing Center for Infectious Disease"/>
            <person name="Wu L."/>
            <person name="Ma J."/>
        </authorList>
    </citation>
    <scope>NUCLEOTIDE SEQUENCE [LARGE SCALE GENOMIC DNA]</scope>
    <source>
        <strain evidence="7">JCM 16898</strain>
    </source>
</reference>
<dbReference type="SUPFAM" id="SSF53335">
    <property type="entry name" value="S-adenosyl-L-methionine-dependent methyltransferases"/>
    <property type="match status" value="1"/>
</dbReference>
<dbReference type="GO" id="GO:0008168">
    <property type="term" value="F:methyltransferase activity"/>
    <property type="evidence" value="ECO:0007669"/>
    <property type="project" value="UniProtKB-KW"/>
</dbReference>
<dbReference type="GO" id="GO:0032259">
    <property type="term" value="P:methylation"/>
    <property type="evidence" value="ECO:0007669"/>
    <property type="project" value="UniProtKB-KW"/>
</dbReference>
<feature type="domain" description="O-methyltransferase dimerisation" evidence="5">
    <location>
        <begin position="24"/>
        <end position="91"/>
    </location>
</feature>
<name>A0ABP6XQY5_9PSEU</name>
<dbReference type="EMBL" id="BAAAZN010000016">
    <property type="protein sequence ID" value="GAA3570787.1"/>
    <property type="molecule type" value="Genomic_DNA"/>
</dbReference>
<keyword evidence="7" id="KW-1185">Reference proteome</keyword>
<dbReference type="CDD" id="cd02440">
    <property type="entry name" value="AdoMet_MTases"/>
    <property type="match status" value="1"/>
</dbReference>
<dbReference type="SUPFAM" id="SSF46785">
    <property type="entry name" value="Winged helix' DNA-binding domain"/>
    <property type="match status" value="1"/>
</dbReference>
<keyword evidence="3" id="KW-0949">S-adenosyl-L-methionine</keyword>
<keyword evidence="1 6" id="KW-0489">Methyltransferase</keyword>
<dbReference type="Gene3D" id="1.10.10.10">
    <property type="entry name" value="Winged helix-like DNA-binding domain superfamily/Winged helix DNA-binding domain"/>
    <property type="match status" value="1"/>
</dbReference>
<sequence>MDPAPLEDRGGGGPEIGAAHRVYEHLISLWAPGVIEAAHDLGVFVELAGEPRSGAELARALDADPRAMSVLLDALCAYDLLVEDGNARYALPAELRECLLPDGLFSLVGKIEYDRTLAWRAWRNLADTVRAGTRVEDGSDAPNQIGETEYRSLVHGINFWAPPIVNVLAGALAERGWTPRRPVSLVDVGCGSGIYSHLLLRRFPALTATGIDVRRIMPLALAQADRLGVADRFRPAVMDFWSEDWGLGYDLALFVNIFHLQTPASAEELLRRAAKSLAGGGLVAVVDQIVTGDAHSAQNRFSRLFAASMLATGGGGAYRTEDYDRWLDGAGLTRVALLDTPMHRVLLAGPR</sequence>
<dbReference type="InterPro" id="IPR012967">
    <property type="entry name" value="COMT_dimerisation"/>
</dbReference>
<dbReference type="InterPro" id="IPR001077">
    <property type="entry name" value="COMT_C"/>
</dbReference>
<proteinExistence type="predicted"/>
<dbReference type="Pfam" id="PF08100">
    <property type="entry name" value="Dimerisation"/>
    <property type="match status" value="1"/>
</dbReference>
<evidence type="ECO:0000313" key="7">
    <source>
        <dbReference type="Proteomes" id="UP001500689"/>
    </source>
</evidence>
<gene>
    <name evidence="6" type="ORF">GCM10022222_63590</name>
</gene>
<dbReference type="InterPro" id="IPR016461">
    <property type="entry name" value="COMT-like"/>
</dbReference>
<evidence type="ECO:0000259" key="4">
    <source>
        <dbReference type="Pfam" id="PF00891"/>
    </source>
</evidence>
<dbReference type="Pfam" id="PF00891">
    <property type="entry name" value="Methyltransf_2"/>
    <property type="match status" value="1"/>
</dbReference>
<accession>A0ABP6XQY5</accession>
<dbReference type="InterPro" id="IPR029063">
    <property type="entry name" value="SAM-dependent_MTases_sf"/>
</dbReference>
<dbReference type="InterPro" id="IPR036388">
    <property type="entry name" value="WH-like_DNA-bd_sf"/>
</dbReference>
<keyword evidence="2" id="KW-0808">Transferase</keyword>
<evidence type="ECO:0000256" key="2">
    <source>
        <dbReference type="ARBA" id="ARBA00022679"/>
    </source>
</evidence>
<dbReference type="Gene3D" id="3.40.50.150">
    <property type="entry name" value="Vaccinia Virus protein VP39"/>
    <property type="match status" value="1"/>
</dbReference>
<comment type="caution">
    <text evidence="6">The sequence shown here is derived from an EMBL/GenBank/DDBJ whole genome shotgun (WGS) entry which is preliminary data.</text>
</comment>
<organism evidence="6 7">
    <name type="scientific">Amycolatopsis ultiminotia</name>
    <dbReference type="NCBI Taxonomy" id="543629"/>
    <lineage>
        <taxon>Bacteria</taxon>
        <taxon>Bacillati</taxon>
        <taxon>Actinomycetota</taxon>
        <taxon>Actinomycetes</taxon>
        <taxon>Pseudonocardiales</taxon>
        <taxon>Pseudonocardiaceae</taxon>
        <taxon>Amycolatopsis</taxon>
    </lineage>
</organism>
<feature type="domain" description="O-methyltransferase C-terminal" evidence="4">
    <location>
        <begin position="184"/>
        <end position="331"/>
    </location>
</feature>
<dbReference type="PANTHER" id="PTHR43712">
    <property type="entry name" value="PUTATIVE (AFU_ORTHOLOGUE AFUA_4G14580)-RELATED"/>
    <property type="match status" value="1"/>
</dbReference>
<evidence type="ECO:0000259" key="5">
    <source>
        <dbReference type="Pfam" id="PF08100"/>
    </source>
</evidence>